<organism evidence="1">
    <name type="scientific">Pyropia fucicola</name>
    <dbReference type="NCBI Taxonomy" id="144551"/>
    <lineage>
        <taxon>Eukaryota</taxon>
        <taxon>Rhodophyta</taxon>
        <taxon>Bangiophyceae</taxon>
        <taxon>Bangiales</taxon>
        <taxon>Bangiaceae</taxon>
        <taxon>Pyropia</taxon>
    </lineage>
</organism>
<name>A0A059XLV3_9RHOD</name>
<evidence type="ECO:0000313" key="1">
    <source>
        <dbReference type="EMBL" id="AIA21469.1"/>
    </source>
</evidence>
<accession>A0A059XLV3</accession>
<keyword evidence="1" id="KW-0934">Plastid</keyword>
<proteinExistence type="predicted"/>
<dbReference type="EMBL" id="KJ776837">
    <property type="protein sequence ID" value="AIA21469.1"/>
    <property type="molecule type" value="Genomic_DNA"/>
</dbReference>
<reference evidence="1" key="1">
    <citation type="journal article" date="2014" name="Sci. Rep.">
        <title>Minimally destructive sampling of type specimens of Pyropia (Bangiales, Rhodophyta) recovers complete plastid and mitochondrial genomes.</title>
        <authorList>
            <person name="Hughey J.R."/>
            <person name="Gabrielson P.W."/>
            <person name="Rohmer L."/>
            <person name="Tortolani J."/>
            <person name="Silva M."/>
            <person name="Miller K.A."/>
            <person name="Young J.D."/>
            <person name="Martell C."/>
            <person name="Ruediger E."/>
        </authorList>
    </citation>
    <scope>NUCLEOTIDE SEQUENCE</scope>
</reference>
<geneLocation type="plastid" evidence="1"/>
<gene>
    <name evidence="1" type="primary">orf621</name>
</gene>
<sequence>MKWYYDRGYQWSLVEVKQASDASSILIDIHEGVVETIITEYYTLSYKRVSGISYIESIEQYLGVRVGAPLNIICLQKKITYLKDNQLVGDIIYSIERSNNNSMSLDIKFQVQELKDKEIVVLAESSSKTSPIISHACNLLNQYKNRLVASNIISVSTSKLHACYFNCKLDYQYKYINTSNLIKLLAYSISCHKTLLSHYSNLQTLISWTKKNTIGFQLHLRNLSFGKAFCVFSMKFIKNGLNIKILYINPSLIVDQNFILQFAIQIIKQYHTAKPPALFLTNVNLEQYVAESLLVYHFTSCFSISEKILLSRIMHTDSLFFNSENLHFHVDDKTHGINNYDTFKQNTKIFYQEFFSLLLSLRYQNFNYLGWPLKGHFFEIKSLYLAPFEKSDFSNSCKTLFCHTMSLKQVSNFNLPISFRNQLNHILVSTIKCQSNLNMRNVSLRLIDYPAEYMLYKSIFNFSIKVRMQYFIPMSNSIRVSLFYNYLDCFLIRSSQSLIHIWQDLRTHKPIQNFWSKKFSYGFGIQLKLPIKQIPPLSIEYTITSSRYFCIYLRTYYQR</sequence>
<dbReference type="AlphaFoldDB" id="A0A059XLV3"/>
<protein>
    <submittedName>
        <fullName evidence="1">Uncharacterized protein</fullName>
    </submittedName>
</protein>